<feature type="signal peptide" evidence="3">
    <location>
        <begin position="1"/>
        <end position="22"/>
    </location>
</feature>
<evidence type="ECO:0000313" key="4">
    <source>
        <dbReference type="EMBL" id="MEZ8196340.1"/>
    </source>
</evidence>
<dbReference type="EMBL" id="JBGOOT010000014">
    <property type="protein sequence ID" value="MEZ8196340.1"/>
    <property type="molecule type" value="Genomic_DNA"/>
</dbReference>
<evidence type="ECO:0000256" key="2">
    <source>
        <dbReference type="SAM" id="Phobius"/>
    </source>
</evidence>
<accession>A0ABV4M9Y9</accession>
<dbReference type="GO" id="GO:0004519">
    <property type="term" value="F:endonuclease activity"/>
    <property type="evidence" value="ECO:0007669"/>
    <property type="project" value="UniProtKB-KW"/>
</dbReference>
<keyword evidence="4" id="KW-0378">Hydrolase</keyword>
<dbReference type="InterPro" id="IPR036691">
    <property type="entry name" value="Endo/exonu/phosph_ase_sf"/>
</dbReference>
<evidence type="ECO:0000256" key="3">
    <source>
        <dbReference type="SAM" id="SignalP"/>
    </source>
</evidence>
<sequence>MNKKMTLLAGAISSVLSGAALADINDIIITEYVDGSGGYAGSNAVEISNMGATDHIFASPSTVGLFYSSYKNQVLVAGTGDKGGKGNGTPILSGLTIPAGKSLVVVHGDASDDLKNAIETNGAASVTTGNWGSDGYDSLNFNGGEAVWLAPVSDSTAIHDIIGENANKWGTDVTYRRANTSQTPNGVFDPLLWVEHAVDTFADLGLPTLETPPPPPPPPVETTLAEIQGAGMFSPFVEEEFGTQLKEDKFYQTEATYKLTAYVGYALPSAGSGLSKGFFLYDNDGNPLTSDGLFVYSSTSPEVGKEVTVVGQVREYYGQTQFSLTEDIVETGNSITPPSPVELKRLPEDGGSFAKTLERHEGMFVKLVEDMDDAKKGNQDMRVTRAFAFDFELYHKGQFRNNLALAYEEPNFHPNQEYVAGSFQSIAKIEQNRDATLFLDSEKAPSNGKIPYYADFSYDKPIRINDGIKNVEGVIAYTYDEYRLVVKDPEAGGYQMQTSDITPNTPRPESEKNKYGDDTGEYDIVNEQYDAGFTIKVATQNVLNLFNSPYGGSDNKFGDNRGAKTEIEYERQKAKIVEAIYGLDADILGLMEIENNGFGDFGSLKTLLAAVNAKYDEEDYANRGDQNSIHNRYVFVGFDNNGDTILDENDTIGSDAITSGVIYRPSKVSIVAGQIIQMPEQHAPVVEYPEGGALIDDKGEVRESGDNYQRNSVAATFNVLNTGKTLTVAINHLKSKGSTCHEDWVGWEKWDNFDPVNDDVRNDDYQGSCENFRVSAAYQLGTEMAKIGGDQVILGDMNSYTYEDPMLVLTDNPTKKEIYASSYTFVGKDVFEKNGQKINTTFGYLNAVDLKTPEGKTAWSYSYNNEIGSLDHLLITPSLKDRLVDAADWHINAAESSLNDYSNYKKVKENSKKEPVDENGNLLPEDQRNPFYAETPIRSSDHDPAMVSLGYKYGEAGMHIAVKSSRADVPYAISVTQSELPDNFDALTDEQKAEITAKRDAELPKSGDVAELTISPMPKDVSFPKMTLTKDGNQTVMFDVVGLPTGEFTFGMKLTRTEMARAAGDVTVIDSKSVAVTVDKRDSSNVKPTVPSYDGSGGAFGFGALLSLFGFGFLRRRRQ</sequence>
<gene>
    <name evidence="4" type="ORF">ACED38_15800</name>
</gene>
<organism evidence="4 5">
    <name type="scientific">Vibrio cortegadensis</name>
    <dbReference type="NCBI Taxonomy" id="1328770"/>
    <lineage>
        <taxon>Bacteria</taxon>
        <taxon>Pseudomonadati</taxon>
        <taxon>Pseudomonadota</taxon>
        <taxon>Gammaproteobacteria</taxon>
        <taxon>Vibrionales</taxon>
        <taxon>Vibrionaceae</taxon>
        <taxon>Vibrio</taxon>
    </lineage>
</organism>
<feature type="compositionally biased region" description="Polar residues" evidence="1">
    <location>
        <begin position="495"/>
        <end position="504"/>
    </location>
</feature>
<dbReference type="Gene3D" id="3.60.10.10">
    <property type="entry name" value="Endonuclease/exonuclease/phosphatase"/>
    <property type="match status" value="1"/>
</dbReference>
<evidence type="ECO:0000256" key="1">
    <source>
        <dbReference type="SAM" id="MobiDB-lite"/>
    </source>
</evidence>
<proteinExistence type="predicted"/>
<comment type="caution">
    <text evidence="4">The sequence shown here is derived from an EMBL/GenBank/DDBJ whole genome shotgun (WGS) entry which is preliminary data.</text>
</comment>
<evidence type="ECO:0000313" key="5">
    <source>
        <dbReference type="Proteomes" id="UP001569153"/>
    </source>
</evidence>
<keyword evidence="5" id="KW-1185">Reference proteome</keyword>
<dbReference type="SUPFAM" id="SSF56219">
    <property type="entry name" value="DNase I-like"/>
    <property type="match status" value="1"/>
</dbReference>
<keyword evidence="2" id="KW-0812">Transmembrane</keyword>
<dbReference type="RefSeq" id="WP_371730876.1">
    <property type="nucleotide sequence ID" value="NZ_JBGOOT010000014.1"/>
</dbReference>
<dbReference type="NCBIfam" id="NF033681">
    <property type="entry name" value="ExeM_NucH_DNase"/>
    <property type="match status" value="1"/>
</dbReference>
<keyword evidence="4" id="KW-0255">Endonuclease</keyword>
<dbReference type="CDD" id="cd04486">
    <property type="entry name" value="YhcR_OBF_like"/>
    <property type="match status" value="1"/>
</dbReference>
<keyword evidence="2" id="KW-0472">Membrane</keyword>
<feature type="chain" id="PRO_5046869399" evidence="3">
    <location>
        <begin position="23"/>
        <end position="1119"/>
    </location>
</feature>
<dbReference type="PANTHER" id="PTHR42834">
    <property type="entry name" value="ENDONUCLEASE/EXONUCLEASE/PHOSPHATASE FAMILY PROTEIN (AFU_ORTHOLOGUE AFUA_3G09210)"/>
    <property type="match status" value="1"/>
</dbReference>
<feature type="transmembrane region" description="Helical" evidence="2">
    <location>
        <begin position="1095"/>
        <end position="1114"/>
    </location>
</feature>
<protein>
    <submittedName>
        <fullName evidence="4">ExeM/NucH family extracellular endonuclease</fullName>
    </submittedName>
</protein>
<dbReference type="PANTHER" id="PTHR42834:SF1">
    <property type="entry name" value="ENDONUCLEASE_EXONUCLEASE_PHOSPHATASE FAMILY PROTEIN (AFU_ORTHOLOGUE AFUA_3G09210)"/>
    <property type="match status" value="1"/>
</dbReference>
<keyword evidence="4" id="KW-0540">Nuclease</keyword>
<dbReference type="InterPro" id="IPR047971">
    <property type="entry name" value="ExeM-like"/>
</dbReference>
<keyword evidence="2" id="KW-1133">Transmembrane helix</keyword>
<keyword evidence="3" id="KW-0732">Signal</keyword>
<feature type="region of interest" description="Disordered" evidence="1">
    <location>
        <begin position="909"/>
        <end position="928"/>
    </location>
</feature>
<feature type="region of interest" description="Disordered" evidence="1">
    <location>
        <begin position="494"/>
        <end position="516"/>
    </location>
</feature>
<reference evidence="4 5" key="1">
    <citation type="submission" date="2024-06" db="EMBL/GenBank/DDBJ databases">
        <authorList>
            <person name="Steensen K."/>
            <person name="Seneca J."/>
            <person name="Bartlau N."/>
            <person name="Yu A.X."/>
            <person name="Polz M.F."/>
        </authorList>
    </citation>
    <scope>NUCLEOTIDE SEQUENCE [LARGE SCALE GENOMIC DNA]</scope>
    <source>
        <strain evidence="4 5">FF146</strain>
    </source>
</reference>
<dbReference type="Proteomes" id="UP001569153">
    <property type="component" value="Unassembled WGS sequence"/>
</dbReference>
<name>A0ABV4M9Y9_9VIBR</name>